<comment type="caution">
    <text evidence="1">The sequence shown here is derived from an EMBL/GenBank/DDBJ whole genome shotgun (WGS) entry which is preliminary data.</text>
</comment>
<gene>
    <name evidence="1" type="ORF">ACFQ5G_16360</name>
</gene>
<protein>
    <submittedName>
        <fullName evidence="1">Uncharacterized protein</fullName>
    </submittedName>
</protein>
<dbReference type="RefSeq" id="WP_317787832.1">
    <property type="nucleotide sequence ID" value="NZ_AP028461.1"/>
</dbReference>
<organism evidence="1 2">
    <name type="scientific">Actinoplanes sichuanensis</name>
    <dbReference type="NCBI Taxonomy" id="512349"/>
    <lineage>
        <taxon>Bacteria</taxon>
        <taxon>Bacillati</taxon>
        <taxon>Actinomycetota</taxon>
        <taxon>Actinomycetes</taxon>
        <taxon>Micromonosporales</taxon>
        <taxon>Micromonosporaceae</taxon>
        <taxon>Actinoplanes</taxon>
    </lineage>
</organism>
<reference evidence="2" key="1">
    <citation type="journal article" date="2019" name="Int. J. Syst. Evol. Microbiol.">
        <title>The Global Catalogue of Microorganisms (GCM) 10K type strain sequencing project: providing services to taxonomists for standard genome sequencing and annotation.</title>
        <authorList>
            <consortium name="The Broad Institute Genomics Platform"/>
            <consortium name="The Broad Institute Genome Sequencing Center for Infectious Disease"/>
            <person name="Wu L."/>
            <person name="Ma J."/>
        </authorList>
    </citation>
    <scope>NUCLEOTIDE SEQUENCE [LARGE SCALE GENOMIC DNA]</scope>
    <source>
        <strain evidence="2">CCM 7526</strain>
    </source>
</reference>
<proteinExistence type="predicted"/>
<evidence type="ECO:0000313" key="1">
    <source>
        <dbReference type="EMBL" id="MFD1366926.1"/>
    </source>
</evidence>
<dbReference type="Proteomes" id="UP001597183">
    <property type="component" value="Unassembled WGS sequence"/>
</dbReference>
<name>A0ABW4A880_9ACTN</name>
<sequence>MGRDLWPKHGRRRIWWAPWRVVCRCGLAAYPCVVLRTVYRNRVDAAQRWRNEERRNAHRW</sequence>
<dbReference type="EMBL" id="JBHTMK010000019">
    <property type="protein sequence ID" value="MFD1366926.1"/>
    <property type="molecule type" value="Genomic_DNA"/>
</dbReference>
<keyword evidence="2" id="KW-1185">Reference proteome</keyword>
<evidence type="ECO:0000313" key="2">
    <source>
        <dbReference type="Proteomes" id="UP001597183"/>
    </source>
</evidence>
<accession>A0ABW4A880</accession>